<organism evidence="1 2">
    <name type="scientific">Araneus ventricosus</name>
    <name type="common">Orbweaver spider</name>
    <name type="synonym">Epeira ventricosa</name>
    <dbReference type="NCBI Taxonomy" id="182803"/>
    <lineage>
        <taxon>Eukaryota</taxon>
        <taxon>Metazoa</taxon>
        <taxon>Ecdysozoa</taxon>
        <taxon>Arthropoda</taxon>
        <taxon>Chelicerata</taxon>
        <taxon>Arachnida</taxon>
        <taxon>Araneae</taxon>
        <taxon>Araneomorphae</taxon>
        <taxon>Entelegynae</taxon>
        <taxon>Araneoidea</taxon>
        <taxon>Araneidae</taxon>
        <taxon>Araneus</taxon>
    </lineage>
</organism>
<dbReference type="EMBL" id="BGPR01014620">
    <property type="protein sequence ID" value="GBN65981.1"/>
    <property type="molecule type" value="Genomic_DNA"/>
</dbReference>
<keyword evidence="2" id="KW-1185">Reference proteome</keyword>
<proteinExistence type="predicted"/>
<dbReference type="Proteomes" id="UP000499080">
    <property type="component" value="Unassembled WGS sequence"/>
</dbReference>
<evidence type="ECO:0008006" key="3">
    <source>
        <dbReference type="Google" id="ProtNLM"/>
    </source>
</evidence>
<dbReference type="AlphaFoldDB" id="A0A4Y2QRP7"/>
<protein>
    <recommendedName>
        <fullName evidence="3">Tc1-like transposase DDE domain-containing protein</fullName>
    </recommendedName>
</protein>
<evidence type="ECO:0000313" key="2">
    <source>
        <dbReference type="Proteomes" id="UP000499080"/>
    </source>
</evidence>
<comment type="caution">
    <text evidence="1">The sequence shown here is derived from an EMBL/GenBank/DDBJ whole genome shotgun (WGS) entry which is preliminary data.</text>
</comment>
<gene>
    <name evidence="1" type="ORF">AVEN_84377_1</name>
</gene>
<accession>A0A4Y2QRP7</accession>
<reference evidence="1 2" key="1">
    <citation type="journal article" date="2019" name="Sci. Rep.">
        <title>Orb-weaving spider Araneus ventricosus genome elucidates the spidroin gene catalogue.</title>
        <authorList>
            <person name="Kono N."/>
            <person name="Nakamura H."/>
            <person name="Ohtoshi R."/>
            <person name="Moran D.A.P."/>
            <person name="Shinohara A."/>
            <person name="Yoshida Y."/>
            <person name="Fujiwara M."/>
            <person name="Mori M."/>
            <person name="Tomita M."/>
            <person name="Arakawa K."/>
        </authorList>
    </citation>
    <scope>NUCLEOTIDE SEQUENCE [LARGE SCALE GENOMIC DNA]</scope>
</reference>
<sequence length="95" mass="10613">MNFRSCRIKLAATLLQTKIAIWDVVPVLYWPALIPDFHLVENEWGILTRSIYEDGLTKREVGGCTCGLLEALGLQEACPCSIFPLEKEINGSFSV</sequence>
<evidence type="ECO:0000313" key="1">
    <source>
        <dbReference type="EMBL" id="GBN65981.1"/>
    </source>
</evidence>
<name>A0A4Y2QRP7_ARAVE</name>